<evidence type="ECO:0000313" key="1">
    <source>
        <dbReference type="EMBL" id="GIX89137.1"/>
    </source>
</evidence>
<reference evidence="1 2" key="1">
    <citation type="submission" date="2021-06" db="EMBL/GenBank/DDBJ databases">
        <title>Caerostris darwini draft genome.</title>
        <authorList>
            <person name="Kono N."/>
            <person name="Arakawa K."/>
        </authorList>
    </citation>
    <scope>NUCLEOTIDE SEQUENCE [LARGE SCALE GENOMIC DNA]</scope>
</reference>
<accession>A0AAV4NW37</accession>
<evidence type="ECO:0000313" key="2">
    <source>
        <dbReference type="Proteomes" id="UP001054837"/>
    </source>
</evidence>
<name>A0AAV4NW37_9ARAC</name>
<dbReference type="AlphaFoldDB" id="A0AAV4NW37"/>
<dbReference type="Proteomes" id="UP001054837">
    <property type="component" value="Unassembled WGS sequence"/>
</dbReference>
<keyword evidence="2" id="KW-1185">Reference proteome</keyword>
<protein>
    <submittedName>
        <fullName evidence="1">Uncharacterized protein</fullName>
    </submittedName>
</protein>
<dbReference type="EMBL" id="BPLQ01002139">
    <property type="protein sequence ID" value="GIX89137.1"/>
    <property type="molecule type" value="Genomic_DNA"/>
</dbReference>
<comment type="caution">
    <text evidence="1">The sequence shown here is derived from an EMBL/GenBank/DDBJ whole genome shotgun (WGS) entry which is preliminary data.</text>
</comment>
<sequence length="93" mass="10471">MKHGHAYRIMLPISCSTEREGEILNFIITKRVGDSSKGGGRGMHPLMKVADSLKCDMLHKVRMMVSISVSGGLVRVGLQRRAIQQQQKTRFLY</sequence>
<gene>
    <name evidence="1" type="ORF">CDAR_599521</name>
</gene>
<proteinExistence type="predicted"/>
<organism evidence="1 2">
    <name type="scientific">Caerostris darwini</name>
    <dbReference type="NCBI Taxonomy" id="1538125"/>
    <lineage>
        <taxon>Eukaryota</taxon>
        <taxon>Metazoa</taxon>
        <taxon>Ecdysozoa</taxon>
        <taxon>Arthropoda</taxon>
        <taxon>Chelicerata</taxon>
        <taxon>Arachnida</taxon>
        <taxon>Araneae</taxon>
        <taxon>Araneomorphae</taxon>
        <taxon>Entelegynae</taxon>
        <taxon>Araneoidea</taxon>
        <taxon>Araneidae</taxon>
        <taxon>Caerostris</taxon>
    </lineage>
</organism>